<dbReference type="EMBL" id="FQWL01000001">
    <property type="protein sequence ID" value="SHG16288.1"/>
    <property type="molecule type" value="Genomic_DNA"/>
</dbReference>
<evidence type="ECO:0000256" key="1">
    <source>
        <dbReference type="PROSITE-ProRule" id="PRU00169"/>
    </source>
</evidence>
<gene>
    <name evidence="4" type="ORF">SAMN04488116_0024</name>
</gene>
<dbReference type="PANTHER" id="PTHR37299">
    <property type="entry name" value="TRANSCRIPTIONAL REGULATOR-RELATED"/>
    <property type="match status" value="1"/>
</dbReference>
<feature type="domain" description="HTH LytTR-type" evidence="3">
    <location>
        <begin position="147"/>
        <end position="217"/>
    </location>
</feature>
<evidence type="ECO:0000313" key="5">
    <source>
        <dbReference type="Proteomes" id="UP000184532"/>
    </source>
</evidence>
<dbReference type="InterPro" id="IPR001789">
    <property type="entry name" value="Sig_transdc_resp-reg_receiver"/>
</dbReference>
<dbReference type="STRING" id="570519.SAMN04488116_0024"/>
<dbReference type="GO" id="GO:0003677">
    <property type="term" value="F:DNA binding"/>
    <property type="evidence" value="ECO:0007669"/>
    <property type="project" value="InterPro"/>
</dbReference>
<feature type="domain" description="Response regulatory" evidence="2">
    <location>
        <begin position="8"/>
        <end position="121"/>
    </location>
</feature>
<keyword evidence="5" id="KW-1185">Reference proteome</keyword>
<dbReference type="OrthoDB" id="2168082at2"/>
<dbReference type="PANTHER" id="PTHR37299:SF1">
    <property type="entry name" value="STAGE 0 SPORULATION PROTEIN A HOMOLOG"/>
    <property type="match status" value="1"/>
</dbReference>
<dbReference type="Gene3D" id="3.40.50.2300">
    <property type="match status" value="1"/>
</dbReference>
<accession>A0A1M5HK61</accession>
<dbReference type="PROSITE" id="PS50930">
    <property type="entry name" value="HTH_LYTTR"/>
    <property type="match status" value="1"/>
</dbReference>
<dbReference type="InterPro" id="IPR007492">
    <property type="entry name" value="LytTR_DNA-bd_dom"/>
</dbReference>
<feature type="modified residue" description="4-aspartylphosphate" evidence="1">
    <location>
        <position position="59"/>
    </location>
</feature>
<protein>
    <submittedName>
        <fullName evidence="4">Two component transcriptional regulator, LytTR family</fullName>
    </submittedName>
</protein>
<dbReference type="SMART" id="SM00448">
    <property type="entry name" value="REC"/>
    <property type="match status" value="1"/>
</dbReference>
<dbReference type="Proteomes" id="UP000184532">
    <property type="component" value="Unassembled WGS sequence"/>
</dbReference>
<dbReference type="SUPFAM" id="SSF52172">
    <property type="entry name" value="CheY-like"/>
    <property type="match status" value="1"/>
</dbReference>
<dbReference type="PROSITE" id="PS50110">
    <property type="entry name" value="RESPONSE_REGULATORY"/>
    <property type="match status" value="1"/>
</dbReference>
<dbReference type="Pfam" id="PF04397">
    <property type="entry name" value="LytTR"/>
    <property type="match status" value="1"/>
</dbReference>
<organism evidence="4 5">
    <name type="scientific">Flagellimonas flava</name>
    <dbReference type="NCBI Taxonomy" id="570519"/>
    <lineage>
        <taxon>Bacteria</taxon>
        <taxon>Pseudomonadati</taxon>
        <taxon>Bacteroidota</taxon>
        <taxon>Flavobacteriia</taxon>
        <taxon>Flavobacteriales</taxon>
        <taxon>Flavobacteriaceae</taxon>
        <taxon>Flagellimonas</taxon>
    </lineage>
</organism>
<sequence length="247" mass="28604">MMAELKLKTVLVEDEGAALRRLKKFASNSEYLKVVGMAQNGLEAIQEIKSKSPDLILLDIELKDMTAFEVLDRLSCTFTGKIIFVTAFNKYAVNAFNISAIDYLLKPYDEHRFEQAIEKAVKQMVALDTNMLLEVFKKLNPNSPEKLQIQEGSTLHHIPIKEIIWIEADGYYCKLYKLNGKSVLLRKLLKEFEIILPKTNFKRINRSSIINTSFIEKERVHQSNHLYYLTGGFELKQSDKYMNKTDW</sequence>
<dbReference type="AlphaFoldDB" id="A0A1M5HK61"/>
<proteinExistence type="predicted"/>
<dbReference type="InterPro" id="IPR011006">
    <property type="entry name" value="CheY-like_superfamily"/>
</dbReference>
<dbReference type="RefSeq" id="WP_073175903.1">
    <property type="nucleotide sequence ID" value="NZ_FQWL01000001.1"/>
</dbReference>
<dbReference type="SMART" id="SM00850">
    <property type="entry name" value="LytTR"/>
    <property type="match status" value="1"/>
</dbReference>
<dbReference type="InterPro" id="IPR046947">
    <property type="entry name" value="LytR-like"/>
</dbReference>
<dbReference type="Gene3D" id="2.40.50.1020">
    <property type="entry name" value="LytTr DNA-binding domain"/>
    <property type="match status" value="1"/>
</dbReference>
<name>A0A1M5HK61_9FLAO</name>
<evidence type="ECO:0000259" key="3">
    <source>
        <dbReference type="PROSITE" id="PS50930"/>
    </source>
</evidence>
<dbReference type="GO" id="GO:0000156">
    <property type="term" value="F:phosphorelay response regulator activity"/>
    <property type="evidence" value="ECO:0007669"/>
    <property type="project" value="InterPro"/>
</dbReference>
<reference evidence="5" key="1">
    <citation type="submission" date="2016-11" db="EMBL/GenBank/DDBJ databases">
        <authorList>
            <person name="Varghese N."/>
            <person name="Submissions S."/>
        </authorList>
    </citation>
    <scope>NUCLEOTIDE SEQUENCE [LARGE SCALE GENOMIC DNA]</scope>
    <source>
        <strain evidence="5">DSM 22638</strain>
    </source>
</reference>
<dbReference type="Pfam" id="PF00072">
    <property type="entry name" value="Response_reg"/>
    <property type="match status" value="1"/>
</dbReference>
<evidence type="ECO:0000259" key="2">
    <source>
        <dbReference type="PROSITE" id="PS50110"/>
    </source>
</evidence>
<evidence type="ECO:0000313" key="4">
    <source>
        <dbReference type="EMBL" id="SHG16288.1"/>
    </source>
</evidence>
<keyword evidence="1" id="KW-0597">Phosphoprotein</keyword>